<dbReference type="Proteomes" id="UP000073492">
    <property type="component" value="Unassembled WGS sequence"/>
</dbReference>
<organism evidence="2 3">
    <name type="scientific">Pseudocercospora musae</name>
    <dbReference type="NCBI Taxonomy" id="113226"/>
    <lineage>
        <taxon>Eukaryota</taxon>
        <taxon>Fungi</taxon>
        <taxon>Dikarya</taxon>
        <taxon>Ascomycota</taxon>
        <taxon>Pezizomycotina</taxon>
        <taxon>Dothideomycetes</taxon>
        <taxon>Dothideomycetidae</taxon>
        <taxon>Mycosphaerellales</taxon>
        <taxon>Mycosphaerellaceae</taxon>
        <taxon>Pseudocercospora</taxon>
    </lineage>
</organism>
<dbReference type="GO" id="GO:0003824">
    <property type="term" value="F:catalytic activity"/>
    <property type="evidence" value="ECO:0007669"/>
    <property type="project" value="InterPro"/>
</dbReference>
<evidence type="ECO:0000259" key="1">
    <source>
        <dbReference type="PROSITE" id="PS51340"/>
    </source>
</evidence>
<evidence type="ECO:0000313" key="2">
    <source>
        <dbReference type="EMBL" id="KXS95643.1"/>
    </source>
</evidence>
<dbReference type="InterPro" id="IPR005302">
    <property type="entry name" value="MoCF_Sase_C"/>
</dbReference>
<dbReference type="GO" id="GO:0030170">
    <property type="term" value="F:pyridoxal phosphate binding"/>
    <property type="evidence" value="ECO:0007669"/>
    <property type="project" value="InterPro"/>
</dbReference>
<dbReference type="STRING" id="113226.A0A139GZK9"/>
<evidence type="ECO:0000313" key="3">
    <source>
        <dbReference type="Proteomes" id="UP000073492"/>
    </source>
</evidence>
<sequence length="125" mass="14145">MITFQNIGQYLVVSKESNDQVSSRLDAATMDIHKFRPKIIVSGAPAPHDENFWSQVIFPGNLKMEFGADKGWKHGPVFNEYSYTALKDIGRSIRVDDRAVVTKRVKEQRVFYWPLPKAAIAAFSG</sequence>
<comment type="caution">
    <text evidence="2">The sequence shown here is derived from an EMBL/GenBank/DDBJ whole genome shotgun (WGS) entry which is preliminary data.</text>
</comment>
<dbReference type="GO" id="GO:0030151">
    <property type="term" value="F:molybdenum ion binding"/>
    <property type="evidence" value="ECO:0007669"/>
    <property type="project" value="InterPro"/>
</dbReference>
<dbReference type="EMBL" id="LFZO01000878">
    <property type="protein sequence ID" value="KXS95643.1"/>
    <property type="molecule type" value="Genomic_DNA"/>
</dbReference>
<keyword evidence="3" id="KW-1185">Reference proteome</keyword>
<name>A0A139GZK9_9PEZI</name>
<dbReference type="PROSITE" id="PS51340">
    <property type="entry name" value="MOSC"/>
    <property type="match status" value="1"/>
</dbReference>
<dbReference type="AlphaFoldDB" id="A0A139GZK9"/>
<reference evidence="2 3" key="1">
    <citation type="submission" date="2015-07" db="EMBL/GenBank/DDBJ databases">
        <title>Comparative genomics of the Sigatoka disease complex on banana suggests a link between parallel evolutionary changes in Pseudocercospora fijiensis and Pseudocercospora eumusae and increased virulence on the banana host.</title>
        <authorList>
            <person name="Chang T.-C."/>
            <person name="Salvucci A."/>
            <person name="Crous P.W."/>
            <person name="Stergiopoulos I."/>
        </authorList>
    </citation>
    <scope>NUCLEOTIDE SEQUENCE [LARGE SCALE GENOMIC DNA]</scope>
    <source>
        <strain evidence="2 3">CBS 116634</strain>
    </source>
</reference>
<accession>A0A139GZK9</accession>
<proteinExistence type="predicted"/>
<feature type="domain" description="MOSC" evidence="1">
    <location>
        <begin position="1"/>
        <end position="125"/>
    </location>
</feature>
<dbReference type="Pfam" id="PF03473">
    <property type="entry name" value="MOSC"/>
    <property type="match status" value="1"/>
</dbReference>
<dbReference type="OrthoDB" id="3641012at2759"/>
<gene>
    <name evidence="2" type="ORF">AC579_10572</name>
</gene>
<protein>
    <recommendedName>
        <fullName evidence="1">MOSC domain-containing protein</fullName>
    </recommendedName>
</protein>